<evidence type="ECO:0008006" key="2">
    <source>
        <dbReference type="Google" id="ProtNLM"/>
    </source>
</evidence>
<protein>
    <recommendedName>
        <fullName evidence="2">NERD domain-containing protein</fullName>
    </recommendedName>
</protein>
<accession>X1P489</accession>
<proteinExistence type="predicted"/>
<feature type="non-terminal residue" evidence="1">
    <location>
        <position position="1"/>
    </location>
</feature>
<reference evidence="1" key="1">
    <citation type="journal article" date="2014" name="Front. Microbiol.">
        <title>High frequency of phylogenetically diverse reductive dehalogenase-homologous genes in deep subseafloor sedimentary metagenomes.</title>
        <authorList>
            <person name="Kawai M."/>
            <person name="Futagami T."/>
            <person name="Toyoda A."/>
            <person name="Takaki Y."/>
            <person name="Nishi S."/>
            <person name="Hori S."/>
            <person name="Arai W."/>
            <person name="Tsubouchi T."/>
            <person name="Morono Y."/>
            <person name="Uchiyama I."/>
            <person name="Ito T."/>
            <person name="Fujiyama A."/>
            <person name="Inagaki F."/>
            <person name="Takami H."/>
        </authorList>
    </citation>
    <scope>NUCLEOTIDE SEQUENCE</scope>
    <source>
        <strain evidence="1">Expedition CK06-06</strain>
    </source>
</reference>
<dbReference type="EMBL" id="BARV01028428">
    <property type="protein sequence ID" value="GAI33855.1"/>
    <property type="molecule type" value="Genomic_DNA"/>
</dbReference>
<evidence type="ECO:0000313" key="1">
    <source>
        <dbReference type="EMBL" id="GAI33855.1"/>
    </source>
</evidence>
<organism evidence="1">
    <name type="scientific">marine sediment metagenome</name>
    <dbReference type="NCBI Taxonomy" id="412755"/>
    <lineage>
        <taxon>unclassified sequences</taxon>
        <taxon>metagenomes</taxon>
        <taxon>ecological metagenomes</taxon>
    </lineage>
</organism>
<name>X1P489_9ZZZZ</name>
<sequence length="104" mass="12015">ICKDGNIIAGNINLGNKIIVQAESQSKWLKSILKESTGKNYHVMPVIVFPGWFVQPMPEYLKKRIWILNPVAISSFIKSEPIRIQESDMHLAAFHISRYIRMYN</sequence>
<comment type="caution">
    <text evidence="1">The sequence shown here is derived from an EMBL/GenBank/DDBJ whole genome shotgun (WGS) entry which is preliminary data.</text>
</comment>
<gene>
    <name evidence="1" type="ORF">S06H3_45514</name>
</gene>
<dbReference type="AlphaFoldDB" id="X1P489"/>